<evidence type="ECO:0000313" key="3">
    <source>
        <dbReference type="Proteomes" id="UP001202281"/>
    </source>
</evidence>
<proteinExistence type="predicted"/>
<evidence type="ECO:0000256" key="1">
    <source>
        <dbReference type="SAM" id="SignalP"/>
    </source>
</evidence>
<dbReference type="EMBL" id="JALHLG010000001">
    <property type="protein sequence ID" value="MCJ2185277.1"/>
    <property type="molecule type" value="Genomic_DNA"/>
</dbReference>
<dbReference type="RefSeq" id="WP_243916958.1">
    <property type="nucleotide sequence ID" value="NZ_JALHLG010000001.1"/>
</dbReference>
<keyword evidence="3" id="KW-1185">Reference proteome</keyword>
<comment type="caution">
    <text evidence="2">The sequence shown here is derived from an EMBL/GenBank/DDBJ whole genome shotgun (WGS) entry which is preliminary data.</text>
</comment>
<organism evidence="2 3">
    <name type="scientific">Novosphingobium beihaiensis</name>
    <dbReference type="NCBI Taxonomy" id="2930389"/>
    <lineage>
        <taxon>Bacteria</taxon>
        <taxon>Pseudomonadati</taxon>
        <taxon>Pseudomonadota</taxon>
        <taxon>Alphaproteobacteria</taxon>
        <taxon>Sphingomonadales</taxon>
        <taxon>Sphingomonadaceae</taxon>
        <taxon>Novosphingobium</taxon>
    </lineage>
</organism>
<sequence>MNFVSVLLYPAALLLPAAGASGGGVEAGKAVLPEQQVQGGRLDYVSQPRARDFVPQGPLAGRMRQDAEPQPARQVRIEQRMEIRITPRTALRQRPDMSADAPDSDYSVHFKERKIGKCLPIAGIAGVKPSRGSRLLLYMRDGRLVAADLERSCRARDFYSGFYLSRTPDGQLCVDRDTLLSRSGMNCKLTRIRRLVEDGR</sequence>
<accession>A0ABT0BJP4</accession>
<feature type="signal peptide" evidence="1">
    <location>
        <begin position="1"/>
        <end position="22"/>
    </location>
</feature>
<evidence type="ECO:0000313" key="2">
    <source>
        <dbReference type="EMBL" id="MCJ2185277.1"/>
    </source>
</evidence>
<keyword evidence="1" id="KW-0732">Signal</keyword>
<gene>
    <name evidence="2" type="ORF">MTR66_00440</name>
</gene>
<reference evidence="2 3" key="1">
    <citation type="submission" date="2022-04" db="EMBL/GenBank/DDBJ databases">
        <title>Identification of a novel bacterium isolated from mangrove sediments.</title>
        <authorList>
            <person name="Pan X."/>
        </authorList>
    </citation>
    <scope>NUCLEOTIDE SEQUENCE [LARGE SCALE GENOMIC DNA]</scope>
    <source>
        <strain evidence="2 3">B2638</strain>
    </source>
</reference>
<name>A0ABT0BJP4_9SPHN</name>
<protein>
    <submittedName>
        <fullName evidence="2">Uncharacterized protein</fullName>
    </submittedName>
</protein>
<dbReference type="Proteomes" id="UP001202281">
    <property type="component" value="Unassembled WGS sequence"/>
</dbReference>
<feature type="chain" id="PRO_5045759013" evidence="1">
    <location>
        <begin position="23"/>
        <end position="200"/>
    </location>
</feature>